<dbReference type="PANTHER" id="PTHR38479:SF2">
    <property type="entry name" value="WINGED HELIX DNA-BINDING DOMAIN-CONTAINING PROTEIN"/>
    <property type="match status" value="1"/>
</dbReference>
<dbReference type="HOGENOM" id="CLU_713551_0_0_11"/>
<dbReference type="PANTHER" id="PTHR38479">
    <property type="entry name" value="LMO0824 PROTEIN"/>
    <property type="match status" value="1"/>
</dbReference>
<reference evidence="1" key="2">
    <citation type="journal article" date="2013" name="PLoS ONE">
        <title>A Gene Expression Study of the Activities of Aromatic Ring-Cleavage Dioxygenases in Mycobacterium gilvum PYR-GCK to Changes in Salinity and pH during Pyrene Degradation.</title>
        <authorList>
            <person name="Badejo A.C."/>
            <person name="Badejo A.O."/>
            <person name="Shin K.H."/>
            <person name="Chai Y.G."/>
        </authorList>
    </citation>
    <scope>NUCLEOTIDE SEQUENCE [LARGE SCALE GENOMIC DNA]</scope>
    <source>
        <strain evidence="1">PYR-GCK</strain>
    </source>
</reference>
<organism evidence="1">
    <name type="scientific">Mycolicibacterium gilvum (strain PYR-GCK)</name>
    <name type="common">Mycobacterium gilvum (strain PYR-GCK)</name>
    <dbReference type="NCBI Taxonomy" id="350054"/>
    <lineage>
        <taxon>Bacteria</taxon>
        <taxon>Bacillati</taxon>
        <taxon>Actinomycetota</taxon>
        <taxon>Actinomycetes</taxon>
        <taxon>Mycobacteriales</taxon>
        <taxon>Mycobacteriaceae</taxon>
        <taxon>Mycolicibacterium</taxon>
    </lineage>
</organism>
<evidence type="ECO:0000313" key="1">
    <source>
        <dbReference type="EMBL" id="ABP46021.1"/>
    </source>
</evidence>
<dbReference type="eggNOG" id="COG3214">
    <property type="taxonomic scope" value="Bacteria"/>
</dbReference>
<proteinExistence type="predicted"/>
<dbReference type="EMBL" id="CP000656">
    <property type="protein sequence ID" value="ABP46021.1"/>
    <property type="molecule type" value="Genomic_DNA"/>
</dbReference>
<evidence type="ECO:0008006" key="2">
    <source>
        <dbReference type="Google" id="ProtNLM"/>
    </source>
</evidence>
<accession>A4T9U5</accession>
<reference evidence="1" key="1">
    <citation type="submission" date="2007-04" db="EMBL/GenBank/DDBJ databases">
        <authorList>
            <consortium name="US DOE Joint Genome Institute"/>
            <person name="Copeland A."/>
            <person name="Lucas S."/>
            <person name="Lapidus A."/>
            <person name="Barry K."/>
            <person name="Detter J.C."/>
            <person name="Glavina del Rio T."/>
            <person name="Hammon N."/>
            <person name="Israni S."/>
            <person name="Dalin E."/>
            <person name="Tice H."/>
            <person name="Pitluck S."/>
            <person name="Chain P."/>
            <person name="Malfatti S."/>
            <person name="Shin M."/>
            <person name="Vergez L."/>
            <person name="Schmutz J."/>
            <person name="Larimer F."/>
            <person name="Land M."/>
            <person name="Hauser L."/>
            <person name="Kyrpides N."/>
            <person name="Mikhailova N."/>
            <person name="Miller C."/>
            <person name="Richardson P."/>
        </authorList>
    </citation>
    <scope>NUCLEOTIDE SEQUENCE</scope>
    <source>
        <strain evidence="1">PYR-GCK</strain>
    </source>
</reference>
<name>A4T9U5_MYCGI</name>
<dbReference type="InterPro" id="IPR009351">
    <property type="entry name" value="AlkZ-like"/>
</dbReference>
<protein>
    <recommendedName>
        <fullName evidence="2">Winged helix DNA-binding domain-containing protein</fullName>
    </recommendedName>
</protein>
<dbReference type="AlphaFoldDB" id="A4T9U5"/>
<dbReference type="Pfam" id="PF06224">
    <property type="entry name" value="AlkZ-like"/>
    <property type="match status" value="1"/>
</dbReference>
<dbReference type="KEGG" id="mgi:Mflv_3547"/>
<dbReference type="STRING" id="350054.Mflv_3547"/>
<sequence>MEVRSASMRFFTIDERRARLARRHHLIPGDHRADSVDAVTARLVALHATDPATPPLSLWARLPGFTVADLDAALYEKRSLVKHLAMRRTLWVVRHEDLAAIQAAASDRVAVNEARRLAADVIGAQVAPDGRAWLETASAAVLRHLQERGPTTARELREALPELTGTYDPAPGKPYGGEGHLAPRVLTVLSAQGRIVRGPNDGGWTTSRPRWAAVDRWLPPAPPVDAEQARADMVGRWLYAFGPATVTDIKWWFGNTLGSARQALADLGAVEVAIEGSGGSGGAGGSETSVGYVLPGDDEPEPAVDSWCALLPGLDVTAMGWYERDWYLGAHRSEIFDRNGNAGPTVWVDGRVVGAWRQDSGGRVELMLLEDVGRRTAGLLAARADEFTAWLGGTRVNPRFPSPLSKAGNVRR</sequence>
<gene>
    <name evidence="1" type="ordered locus">Mflv_3547</name>
</gene>